<feature type="repeat" description="TPR" evidence="1">
    <location>
        <begin position="769"/>
        <end position="802"/>
    </location>
</feature>
<dbReference type="EMBL" id="CAIIXF020000001">
    <property type="protein sequence ID" value="CAH1774108.1"/>
    <property type="molecule type" value="Genomic_DNA"/>
</dbReference>
<evidence type="ECO:0000259" key="2">
    <source>
        <dbReference type="Pfam" id="PF03445"/>
    </source>
</evidence>
<accession>A0A8S4N0V5</accession>
<feature type="domain" description="Protein-PII uridylyltransferase N-terminal" evidence="2">
    <location>
        <begin position="164"/>
        <end position="254"/>
    </location>
</feature>
<protein>
    <recommendedName>
        <fullName evidence="2">Protein-PII uridylyltransferase N-terminal domain-containing protein</fullName>
    </recommendedName>
</protein>
<comment type="caution">
    <text evidence="3">The sequence shown here is derived from an EMBL/GenBank/DDBJ whole genome shotgun (WGS) entry which is preliminary data.</text>
</comment>
<evidence type="ECO:0000256" key="1">
    <source>
        <dbReference type="PROSITE-ProRule" id="PRU00339"/>
    </source>
</evidence>
<dbReference type="PROSITE" id="PS50005">
    <property type="entry name" value="TPR"/>
    <property type="match status" value="4"/>
</dbReference>
<feature type="non-terminal residue" evidence="3">
    <location>
        <position position="1"/>
    </location>
</feature>
<keyword evidence="1" id="KW-0802">TPR repeat</keyword>
<dbReference type="PANTHER" id="PTHR19959:SF119">
    <property type="entry name" value="FUNGAL LIPASE-LIKE DOMAIN-CONTAINING PROTEIN"/>
    <property type="match status" value="1"/>
</dbReference>
<evidence type="ECO:0000313" key="4">
    <source>
        <dbReference type="Proteomes" id="UP000749559"/>
    </source>
</evidence>
<sequence>FRLTFADRYARGQREYDQNRFKKAEEEYALALKLASDKKETCICLEALGDVYLEYAKHQNDRVCLLKACALYNGAKVRLNSDDLQVNVLTTKIANIECVMLELLGNLKDGSNDYSEEETQIYKSTLDEIRTNTEKMLNDISETGPYDAKAGISITERITAESEHTKKVICIATTLVERMKSMIQKMVNDCLKNMKPMTFPWAFIGLGSFSRHEMTPYSDIEFAALIGEGSDTPQNKAKLAALCDFFELKVINLGETIVPAMGVKSLNDYSEGGENWFFDSITPRGFSFDADMPKACKFPRGLGGNELIQTPSKMANIQNLNSFGPDGLAEVLTSATFIMGDKTLYDDYIIQLKKSLKIGNTGQKRAIKTIKEDNVKYGTPFLGVRSEGSIFHVKREIFRFPSLMIMNLGMYFGVVSKPPWEIISELESMGVLSRDIAHNLMVLWAIGNQLRLQTYCTIKAQRDNIAVRERFKSTAEAGASMTDDAATFYMDNTDIITRYYKSAIPLETIMRTFTLTNKVKGNCFEDNAMNEGTVNMRLLRYTDAIACFEKVLEETPNDVLALSYLSAVYCSRYENEKACSICESAIELAEKNNVDISFILQLKFQLGRANLWRHGDYEKAHRLFQEILDNIDLYPMDLGVLLLSLAYSYKGMGNLDKSIELNQKAIGVMEGKDSTTLAVAYNNLGNSIAGEKKDSKTGLKYLQKALMMRYRMFGNVPNVVIKENLYLLAHVYLQMGNIQRGKQMAIESYDMHKHLKRINNIKDDMAAEADYLNLIGFAYLKAYENEQAIEYFKEAIEITLASPMQIKDHFKLLSPSYNNLGYSYNNNGDYNAALINYDKALECMTDSPLSAFHLLKARIFYNIGTVHLKQGHYSKAVDYFHQSTELRNEYADINTFEALDLVMSVSALATALALKGDLSEASIQLNRSLKQLENISDEQRSAYLDMGKIYNKIGTVSRILNNSNEAIAYHQLALDAARQIYGNEANHGDIVESFILLAEAQLELKENAETVIHNLTKATEMLNTLQKGQSHPDLEHIDRLKSMLEI</sequence>
<proteinExistence type="predicted"/>
<dbReference type="InterPro" id="IPR005105">
    <property type="entry name" value="GlnD_Uridyltrans_N"/>
</dbReference>
<dbReference type="InterPro" id="IPR019734">
    <property type="entry name" value="TPR_rpt"/>
</dbReference>
<dbReference type="Proteomes" id="UP000749559">
    <property type="component" value="Unassembled WGS sequence"/>
</dbReference>
<name>A0A8S4N0V5_OWEFU</name>
<dbReference type="PANTHER" id="PTHR19959">
    <property type="entry name" value="KINESIN LIGHT CHAIN"/>
    <property type="match status" value="1"/>
</dbReference>
<dbReference type="PROSITE" id="PS50293">
    <property type="entry name" value="TPR_REGION"/>
    <property type="match status" value="1"/>
</dbReference>
<evidence type="ECO:0000313" key="3">
    <source>
        <dbReference type="EMBL" id="CAH1774108.1"/>
    </source>
</evidence>
<reference evidence="3" key="1">
    <citation type="submission" date="2022-03" db="EMBL/GenBank/DDBJ databases">
        <authorList>
            <person name="Martin C."/>
        </authorList>
    </citation>
    <scope>NUCLEOTIDE SEQUENCE</scope>
</reference>
<dbReference type="SUPFAM" id="SSF48452">
    <property type="entry name" value="TPR-like"/>
    <property type="match status" value="3"/>
</dbReference>
<keyword evidence="4" id="KW-1185">Reference proteome</keyword>
<dbReference type="Pfam" id="PF03445">
    <property type="entry name" value="DUF294"/>
    <property type="match status" value="1"/>
</dbReference>
<feature type="repeat" description="TPR" evidence="1">
    <location>
        <begin position="525"/>
        <end position="558"/>
    </location>
</feature>
<dbReference type="OrthoDB" id="5986190at2759"/>
<dbReference type="Pfam" id="PF13424">
    <property type="entry name" value="TPR_12"/>
    <property type="match status" value="1"/>
</dbReference>
<dbReference type="SMART" id="SM00028">
    <property type="entry name" value="TPR"/>
    <property type="match status" value="10"/>
</dbReference>
<dbReference type="Gene3D" id="1.25.40.10">
    <property type="entry name" value="Tetratricopeptide repeat domain"/>
    <property type="match status" value="4"/>
</dbReference>
<dbReference type="GO" id="GO:0008773">
    <property type="term" value="F:[protein-PII] uridylyltransferase activity"/>
    <property type="evidence" value="ECO:0007669"/>
    <property type="project" value="InterPro"/>
</dbReference>
<feature type="repeat" description="TPR" evidence="1">
    <location>
        <begin position="857"/>
        <end position="890"/>
    </location>
</feature>
<organism evidence="3 4">
    <name type="scientific">Owenia fusiformis</name>
    <name type="common">Polychaete worm</name>
    <dbReference type="NCBI Taxonomy" id="6347"/>
    <lineage>
        <taxon>Eukaryota</taxon>
        <taxon>Metazoa</taxon>
        <taxon>Spiralia</taxon>
        <taxon>Lophotrochozoa</taxon>
        <taxon>Annelida</taxon>
        <taxon>Polychaeta</taxon>
        <taxon>Sedentaria</taxon>
        <taxon>Canalipalpata</taxon>
        <taxon>Sabellida</taxon>
        <taxon>Oweniida</taxon>
        <taxon>Oweniidae</taxon>
        <taxon>Owenia</taxon>
    </lineage>
</organism>
<dbReference type="InterPro" id="IPR011990">
    <property type="entry name" value="TPR-like_helical_dom_sf"/>
</dbReference>
<dbReference type="AlphaFoldDB" id="A0A8S4N0V5"/>
<dbReference type="Pfam" id="PF13181">
    <property type="entry name" value="TPR_8"/>
    <property type="match status" value="1"/>
</dbReference>
<gene>
    <name evidence="3" type="ORF">OFUS_LOCUS1628</name>
</gene>
<feature type="repeat" description="TPR" evidence="1">
    <location>
        <begin position="814"/>
        <end position="847"/>
    </location>
</feature>